<dbReference type="EMBL" id="AACBVJ010000130">
    <property type="protein sequence ID" value="EAJ9198540.1"/>
    <property type="molecule type" value="Genomic_DNA"/>
</dbReference>
<keyword evidence="2" id="KW-0966">Cell projection</keyword>
<comment type="caution">
    <text evidence="2">The sequence shown here is derived from an EMBL/GenBank/DDBJ whole genome shotgun (WGS) entry which is preliminary data.</text>
</comment>
<accession>A0A690LV56</accession>
<keyword evidence="2" id="KW-0969">Cilium</keyword>
<evidence type="ECO:0000259" key="1">
    <source>
        <dbReference type="Pfam" id="PF07195"/>
    </source>
</evidence>
<dbReference type="InterPro" id="IPR010809">
    <property type="entry name" value="FliD_C"/>
</dbReference>
<reference evidence="2 3" key="1">
    <citation type="submission" date="2018-05" db="EMBL/GenBank/DDBJ databases">
        <authorList>
            <consortium name="PulseNet: The National Subtyping Network for Foodborne Disease Surveillance"/>
            <person name="Tarr C.L."/>
            <person name="Trees E."/>
            <person name="Katz L.S."/>
            <person name="Carleton-Romer H.A."/>
            <person name="Stroika S."/>
            <person name="Kucerova Z."/>
            <person name="Roache K.F."/>
            <person name="Sabol A.L."/>
            <person name="Besser J."/>
            <person name="Gerner-Smidt P."/>
        </authorList>
    </citation>
    <scope>NUCLEOTIDE SEQUENCE [LARGE SCALE GENOMIC DNA]</scope>
    <source>
        <strain evidence="2 3">PNUSAC001435</strain>
    </source>
</reference>
<evidence type="ECO:0000313" key="3">
    <source>
        <dbReference type="Proteomes" id="UP000382436"/>
    </source>
</evidence>
<gene>
    <name evidence="2" type="ORF">BZ274_10330</name>
</gene>
<feature type="non-terminal residue" evidence="2">
    <location>
        <position position="189"/>
    </location>
</feature>
<dbReference type="GO" id="GO:0007155">
    <property type="term" value="P:cell adhesion"/>
    <property type="evidence" value="ECO:0007669"/>
    <property type="project" value="InterPro"/>
</dbReference>
<dbReference type="Proteomes" id="UP000382436">
    <property type="component" value="Unassembled WGS sequence"/>
</dbReference>
<dbReference type="GO" id="GO:0009288">
    <property type="term" value="C:bacterial-type flagellum"/>
    <property type="evidence" value="ECO:0007669"/>
    <property type="project" value="InterPro"/>
</dbReference>
<sequence>NGNKVNTKVMLSMQDFGLSLNDAGTLNFDSSKFEQKVKEDPDSTESFFSNITKYEDINYTGEVIKQGSLSQYLDPNGTGNKGLDFQPGDFTIVFNNQTYDLSKNSDGTNFKLTGKTEEELLQNLANHINSKGIEGLKVKVESYDQNGVKGFKLKFSGDGSSDFSIKGSDTILKELGLFNVSITSKPIEG</sequence>
<feature type="domain" description="Flagellar hook-associated protein 2 C-terminal" evidence="1">
    <location>
        <begin position="5"/>
        <end position="129"/>
    </location>
</feature>
<protein>
    <submittedName>
        <fullName evidence="2">Flagellar capping protein</fullName>
    </submittedName>
</protein>
<proteinExistence type="predicted"/>
<dbReference type="AlphaFoldDB" id="A0A690LV56"/>
<keyword evidence="2" id="KW-0282">Flagellum</keyword>
<organism evidence="2 3">
    <name type="scientific">Campylobacter coli</name>
    <dbReference type="NCBI Taxonomy" id="195"/>
    <lineage>
        <taxon>Bacteria</taxon>
        <taxon>Pseudomonadati</taxon>
        <taxon>Campylobacterota</taxon>
        <taxon>Epsilonproteobacteria</taxon>
        <taxon>Campylobacterales</taxon>
        <taxon>Campylobacteraceae</taxon>
        <taxon>Campylobacter</taxon>
    </lineage>
</organism>
<evidence type="ECO:0000313" key="2">
    <source>
        <dbReference type="EMBL" id="EAJ9198540.1"/>
    </source>
</evidence>
<name>A0A690LV56_CAMCO</name>
<dbReference type="Pfam" id="PF07195">
    <property type="entry name" value="FliD_C"/>
    <property type="match status" value="1"/>
</dbReference>
<feature type="non-terminal residue" evidence="2">
    <location>
        <position position="1"/>
    </location>
</feature>